<accession>A0A4V1IRX2</accession>
<evidence type="ECO:0000313" key="1">
    <source>
        <dbReference type="EMBL" id="RKO91547.1"/>
    </source>
</evidence>
<dbReference type="AlphaFoldDB" id="A0A4V1IRX2"/>
<dbReference type="Proteomes" id="UP000269721">
    <property type="component" value="Unassembled WGS sequence"/>
</dbReference>
<protein>
    <submittedName>
        <fullName evidence="1">Uncharacterized protein</fullName>
    </submittedName>
</protein>
<proteinExistence type="predicted"/>
<reference evidence="2" key="1">
    <citation type="journal article" date="2018" name="Nat. Microbiol.">
        <title>Leveraging single-cell genomics to expand the fungal tree of life.</title>
        <authorList>
            <person name="Ahrendt S.R."/>
            <person name="Quandt C.A."/>
            <person name="Ciobanu D."/>
            <person name="Clum A."/>
            <person name="Salamov A."/>
            <person name="Andreopoulos B."/>
            <person name="Cheng J.F."/>
            <person name="Woyke T."/>
            <person name="Pelin A."/>
            <person name="Henrissat B."/>
            <person name="Reynolds N.K."/>
            <person name="Benny G.L."/>
            <person name="Smith M.E."/>
            <person name="James T.Y."/>
            <person name="Grigoriev I.V."/>
        </authorList>
    </citation>
    <scope>NUCLEOTIDE SEQUENCE [LARGE SCALE GENOMIC DNA]</scope>
</reference>
<dbReference type="EMBL" id="KZ995018">
    <property type="protein sequence ID" value="RKO91547.1"/>
    <property type="molecule type" value="Genomic_DNA"/>
</dbReference>
<sequence length="113" mass="12296">MSDTSDAEDFPDVLTLPAAATAALWHDPLQIALRVSIGLYRLRHGASYIVIGNQLTVAWNTALAANTKFVNTVNKVCVQHDSQAASLREFCEITFALVALHNILNSRGNGLYL</sequence>
<keyword evidence="2" id="KW-1185">Reference proteome</keyword>
<organism evidence="1 2">
    <name type="scientific">Blyttiomyces helicus</name>
    <dbReference type="NCBI Taxonomy" id="388810"/>
    <lineage>
        <taxon>Eukaryota</taxon>
        <taxon>Fungi</taxon>
        <taxon>Fungi incertae sedis</taxon>
        <taxon>Chytridiomycota</taxon>
        <taxon>Chytridiomycota incertae sedis</taxon>
        <taxon>Chytridiomycetes</taxon>
        <taxon>Chytridiomycetes incertae sedis</taxon>
        <taxon>Blyttiomyces</taxon>
    </lineage>
</organism>
<evidence type="ECO:0000313" key="2">
    <source>
        <dbReference type="Proteomes" id="UP000269721"/>
    </source>
</evidence>
<gene>
    <name evidence="1" type="ORF">BDK51DRAFT_45659</name>
</gene>
<name>A0A4V1IRX2_9FUNG</name>